<keyword evidence="4" id="KW-0131">Cell cycle</keyword>
<evidence type="ECO:0000313" key="4">
    <source>
        <dbReference type="EMBL" id="SHN42922.1"/>
    </source>
</evidence>
<keyword evidence="4" id="KW-0132">Cell division</keyword>
<accession>A0A1M7R9T9</accession>
<dbReference type="GO" id="GO:0042834">
    <property type="term" value="F:peptidoglycan binding"/>
    <property type="evidence" value="ECO:0007669"/>
    <property type="project" value="InterPro"/>
</dbReference>
<protein>
    <submittedName>
        <fullName evidence="4">Cell division protein FtsN</fullName>
    </submittedName>
</protein>
<dbReference type="InterPro" id="IPR036680">
    <property type="entry name" value="SPOR-like_sf"/>
</dbReference>
<feature type="transmembrane region" description="Helical" evidence="2">
    <location>
        <begin position="18"/>
        <end position="39"/>
    </location>
</feature>
<dbReference type="AlphaFoldDB" id="A0A1M7R9T9"/>
<feature type="compositionally biased region" description="Basic and acidic residues" evidence="1">
    <location>
        <begin position="75"/>
        <end position="86"/>
    </location>
</feature>
<feature type="domain" description="SPOR" evidence="3">
    <location>
        <begin position="160"/>
        <end position="239"/>
    </location>
</feature>
<evidence type="ECO:0000256" key="1">
    <source>
        <dbReference type="SAM" id="MobiDB-lite"/>
    </source>
</evidence>
<evidence type="ECO:0000259" key="3">
    <source>
        <dbReference type="PROSITE" id="PS51724"/>
    </source>
</evidence>
<dbReference type="GO" id="GO:0032153">
    <property type="term" value="C:cell division site"/>
    <property type="evidence" value="ECO:0007669"/>
    <property type="project" value="TreeGrafter"/>
</dbReference>
<keyword evidence="5" id="KW-1185">Reference proteome</keyword>
<keyword evidence="2" id="KW-0812">Transmembrane</keyword>
<dbReference type="EMBL" id="FRCX01000015">
    <property type="protein sequence ID" value="SHN42922.1"/>
    <property type="molecule type" value="Genomic_DNA"/>
</dbReference>
<name>A0A1M7R9T9_9BURK</name>
<reference evidence="5" key="1">
    <citation type="submission" date="2016-11" db="EMBL/GenBank/DDBJ databases">
        <authorList>
            <person name="Varghese N."/>
            <person name="Submissions S."/>
        </authorList>
    </citation>
    <scope>NUCLEOTIDE SEQUENCE [LARGE SCALE GENOMIC DNA]</scope>
    <source>
        <strain evidence="5">Sac-22</strain>
    </source>
</reference>
<dbReference type="Pfam" id="PF05036">
    <property type="entry name" value="SPOR"/>
    <property type="match status" value="1"/>
</dbReference>
<sequence>MNFRSSFTPRSQQQGNTFVGIVIGLVIGLSIAVVVALMITKGSTPFTDKGHPSKAAEPTAGQVADPNKPMYGNKDAAREAAKDFNKDQQPATAVTPAPTAPAVPAAPSKPAADQLQAMVDKIQGTPAPAAKPAPAAAPNAANVTPQPAAKAAPAADAAAGDDKFIYYLQAGAFREVADAENARAKLALLGFEANISDRSTDTGVLHRVRLGPYNQVETMNKVRGKLSENGIDVAVVRNQK</sequence>
<dbReference type="Gene3D" id="3.30.70.1070">
    <property type="entry name" value="Sporulation related repeat"/>
    <property type="match status" value="1"/>
</dbReference>
<dbReference type="InterPro" id="IPR052521">
    <property type="entry name" value="Cell_div_SPOR-domain"/>
</dbReference>
<keyword evidence="2" id="KW-0472">Membrane</keyword>
<feature type="compositionally biased region" description="Low complexity" evidence="1">
    <location>
        <begin position="90"/>
        <end position="112"/>
    </location>
</feature>
<dbReference type="STRING" id="551987.SAMN05192549_11599"/>
<dbReference type="OrthoDB" id="7063246at2"/>
<gene>
    <name evidence="4" type="ORF">SAMN05192549_11599</name>
</gene>
<dbReference type="GO" id="GO:0032506">
    <property type="term" value="P:cytokinetic process"/>
    <property type="evidence" value="ECO:0007669"/>
    <property type="project" value="TreeGrafter"/>
</dbReference>
<dbReference type="PANTHER" id="PTHR38687">
    <property type="entry name" value="CELL DIVISION PROTEIN DEDD-RELATED"/>
    <property type="match status" value="1"/>
</dbReference>
<dbReference type="PROSITE" id="PS51724">
    <property type="entry name" value="SPOR"/>
    <property type="match status" value="1"/>
</dbReference>
<evidence type="ECO:0000256" key="2">
    <source>
        <dbReference type="SAM" id="Phobius"/>
    </source>
</evidence>
<dbReference type="GO" id="GO:0030428">
    <property type="term" value="C:cell septum"/>
    <property type="evidence" value="ECO:0007669"/>
    <property type="project" value="TreeGrafter"/>
</dbReference>
<keyword evidence="2" id="KW-1133">Transmembrane helix</keyword>
<evidence type="ECO:0000313" key="5">
    <source>
        <dbReference type="Proteomes" id="UP000184339"/>
    </source>
</evidence>
<proteinExistence type="predicted"/>
<organism evidence="4 5">
    <name type="scientific">Duganella sacchari</name>
    <dbReference type="NCBI Taxonomy" id="551987"/>
    <lineage>
        <taxon>Bacteria</taxon>
        <taxon>Pseudomonadati</taxon>
        <taxon>Pseudomonadota</taxon>
        <taxon>Betaproteobacteria</taxon>
        <taxon>Burkholderiales</taxon>
        <taxon>Oxalobacteraceae</taxon>
        <taxon>Telluria group</taxon>
        <taxon>Duganella</taxon>
    </lineage>
</organism>
<dbReference type="RefSeq" id="WP_072789083.1">
    <property type="nucleotide sequence ID" value="NZ_FRCX01000015.1"/>
</dbReference>
<feature type="region of interest" description="Disordered" evidence="1">
    <location>
        <begin position="43"/>
        <end position="148"/>
    </location>
</feature>
<dbReference type="InterPro" id="IPR007730">
    <property type="entry name" value="SPOR-like_dom"/>
</dbReference>
<dbReference type="SUPFAM" id="SSF110997">
    <property type="entry name" value="Sporulation related repeat"/>
    <property type="match status" value="1"/>
</dbReference>
<dbReference type="PANTHER" id="PTHR38687:SF1">
    <property type="entry name" value="CELL DIVISION PROTEIN DEDD"/>
    <property type="match status" value="1"/>
</dbReference>
<feature type="compositionally biased region" description="Low complexity" evidence="1">
    <location>
        <begin position="126"/>
        <end position="148"/>
    </location>
</feature>
<dbReference type="Proteomes" id="UP000184339">
    <property type="component" value="Unassembled WGS sequence"/>
</dbReference>